<keyword evidence="1" id="KW-0175">Coiled coil</keyword>
<accession>A0ABS2WU05</accession>
<proteinExistence type="predicted"/>
<dbReference type="RefSeq" id="WP_205459613.1">
    <property type="nucleotide sequence ID" value="NZ_JAFHKK010000023.1"/>
</dbReference>
<reference evidence="2" key="2">
    <citation type="submission" date="2021-02" db="EMBL/GenBank/DDBJ databases">
        <authorList>
            <person name="Merkel A.Y."/>
        </authorList>
    </citation>
    <scope>NUCLEOTIDE SEQUENCE</scope>
    <source>
        <strain evidence="2">T05b</strain>
    </source>
</reference>
<dbReference type="Pfam" id="PF06296">
    <property type="entry name" value="RelE"/>
    <property type="match status" value="1"/>
</dbReference>
<dbReference type="InterPro" id="IPR009387">
    <property type="entry name" value="HigB-2"/>
</dbReference>
<evidence type="ECO:0000256" key="1">
    <source>
        <dbReference type="SAM" id="Coils"/>
    </source>
</evidence>
<comment type="caution">
    <text evidence="2">The sequence shown here is derived from an EMBL/GenBank/DDBJ whole genome shotgun (WGS) entry which is preliminary data.</text>
</comment>
<keyword evidence="3" id="KW-1185">Reference proteome</keyword>
<sequence>MNLTIIPTPNFIKSVKKLAKKYKRIAQDLQALQHELTQETYTAVELGSHCFKIRLANASIPTGKSGGFRVVFFKKIAEKIYLLEIYSKIELENISDEKIVKILRENGL</sequence>
<dbReference type="Proteomes" id="UP000703590">
    <property type="component" value="Unassembled WGS sequence"/>
</dbReference>
<gene>
    <name evidence="2" type="ORF">JWV37_09770</name>
</gene>
<evidence type="ECO:0000313" key="2">
    <source>
        <dbReference type="EMBL" id="MBN2965068.1"/>
    </source>
</evidence>
<organism evidence="2 3">
    <name type="scientific">Sulfurospirillum tamanense</name>
    <dbReference type="NCBI Taxonomy" id="2813362"/>
    <lineage>
        <taxon>Bacteria</taxon>
        <taxon>Pseudomonadati</taxon>
        <taxon>Campylobacterota</taxon>
        <taxon>Epsilonproteobacteria</taxon>
        <taxon>Campylobacterales</taxon>
        <taxon>Sulfurospirillaceae</taxon>
        <taxon>Sulfurospirillum</taxon>
    </lineage>
</organism>
<evidence type="ECO:0000313" key="3">
    <source>
        <dbReference type="Proteomes" id="UP000703590"/>
    </source>
</evidence>
<name>A0ABS2WU05_9BACT</name>
<reference evidence="2" key="1">
    <citation type="submission" date="2021-02" db="EMBL/GenBank/DDBJ databases">
        <title>Sulfurospirillum tamanensis sp. nov.</title>
        <authorList>
            <person name="Frolova A."/>
            <person name="Merkel A."/>
            <person name="Slobodkin A."/>
        </authorList>
    </citation>
    <scope>NUCLEOTIDE SEQUENCE</scope>
    <source>
        <strain evidence="2">T05b</strain>
    </source>
</reference>
<dbReference type="EMBL" id="JAFHKK010000023">
    <property type="protein sequence ID" value="MBN2965068.1"/>
    <property type="molecule type" value="Genomic_DNA"/>
</dbReference>
<protein>
    <submittedName>
        <fullName evidence="2">Type II toxin-antitoxin system RelE/ParE family toxin</fullName>
    </submittedName>
</protein>
<feature type="coiled-coil region" evidence="1">
    <location>
        <begin position="12"/>
        <end position="39"/>
    </location>
</feature>